<sequence length="25" mass="2801">MSEVSDAVIILHCKADYFIFELCPG</sequence>
<name>A0A383B7Q9_9ZZZZ</name>
<organism evidence="1">
    <name type="scientific">marine metagenome</name>
    <dbReference type="NCBI Taxonomy" id="408172"/>
    <lineage>
        <taxon>unclassified sequences</taxon>
        <taxon>metagenomes</taxon>
        <taxon>ecological metagenomes</taxon>
    </lineage>
</organism>
<protein>
    <submittedName>
        <fullName evidence="1">Uncharacterized protein</fullName>
    </submittedName>
</protein>
<reference evidence="1" key="1">
    <citation type="submission" date="2018-05" db="EMBL/GenBank/DDBJ databases">
        <authorList>
            <person name="Lanie J.A."/>
            <person name="Ng W.-L."/>
            <person name="Kazmierczak K.M."/>
            <person name="Andrzejewski T.M."/>
            <person name="Davidsen T.M."/>
            <person name="Wayne K.J."/>
            <person name="Tettelin H."/>
            <person name="Glass J.I."/>
            <person name="Rusch D."/>
            <person name="Podicherti R."/>
            <person name="Tsui H.-C.T."/>
            <person name="Winkler M.E."/>
        </authorList>
    </citation>
    <scope>NUCLEOTIDE SEQUENCE</scope>
</reference>
<dbReference type="EMBL" id="UINC01198196">
    <property type="protein sequence ID" value="SVE16042.1"/>
    <property type="molecule type" value="Genomic_DNA"/>
</dbReference>
<gene>
    <name evidence="1" type="ORF">METZ01_LOCUS468896</name>
</gene>
<dbReference type="AlphaFoldDB" id="A0A383B7Q9"/>
<accession>A0A383B7Q9</accession>
<proteinExistence type="predicted"/>
<evidence type="ECO:0000313" key="1">
    <source>
        <dbReference type="EMBL" id="SVE16042.1"/>
    </source>
</evidence>